<feature type="binding site" evidence="7">
    <location>
        <begin position="149"/>
        <end position="152"/>
    </location>
    <ligand>
        <name>substrate</name>
    </ligand>
</feature>
<evidence type="ECO:0000256" key="3">
    <source>
        <dbReference type="ARBA" id="ARBA00022741"/>
    </source>
</evidence>
<accession>A0ABU5Q7K1</accession>
<keyword evidence="10" id="KW-1185">Reference proteome</keyword>
<dbReference type="InterPro" id="IPR029001">
    <property type="entry name" value="ITPase-like_fam"/>
</dbReference>
<dbReference type="EC" id="3.6.1.66" evidence="7"/>
<keyword evidence="4 7" id="KW-0378">Hydrolase</keyword>
<dbReference type="NCBIfam" id="NF011398">
    <property type="entry name" value="PRK14823.1"/>
    <property type="match status" value="1"/>
</dbReference>
<evidence type="ECO:0000313" key="10">
    <source>
        <dbReference type="Proteomes" id="UP001302949"/>
    </source>
</evidence>
<feature type="active site" description="Proton acceptor" evidence="7">
    <location>
        <position position="69"/>
    </location>
</feature>
<dbReference type="PANTHER" id="PTHR11067:SF9">
    <property type="entry name" value="INOSINE TRIPHOSPHATE PYROPHOSPHATASE"/>
    <property type="match status" value="1"/>
</dbReference>
<dbReference type="Pfam" id="PF01725">
    <property type="entry name" value="Ham1p_like"/>
    <property type="match status" value="1"/>
</dbReference>
<evidence type="ECO:0000256" key="7">
    <source>
        <dbReference type="HAMAP-Rule" id="MF_01405"/>
    </source>
</evidence>
<keyword evidence="6 7" id="KW-0546">Nucleotide metabolism</keyword>
<dbReference type="SUPFAM" id="SSF52972">
    <property type="entry name" value="ITPase-like"/>
    <property type="match status" value="1"/>
</dbReference>
<evidence type="ECO:0000256" key="6">
    <source>
        <dbReference type="ARBA" id="ARBA00023080"/>
    </source>
</evidence>
<comment type="function">
    <text evidence="7">Pyrophosphatase that catalyzes the hydrolysis of nucleoside triphosphates to their monophosphate derivatives, with a high preference for the non-canonical purine nucleotides XTP (xanthosine triphosphate), dITP (deoxyinosine triphosphate) and ITP. Seems to function as a house-cleaning enzyme that removes non-canonical purine nucleotides from the nucleotide pool, thus preventing their incorporation into DNA/RNA and avoiding chromosomal lesions.</text>
</comment>
<feature type="binding site" evidence="7">
    <location>
        <position position="69"/>
    </location>
    <ligand>
        <name>Mg(2+)</name>
        <dbReference type="ChEBI" id="CHEBI:18420"/>
    </ligand>
</feature>
<gene>
    <name evidence="9" type="ORF">VB248_06745</name>
</gene>
<dbReference type="InterPro" id="IPR002637">
    <property type="entry name" value="RdgB/HAM1"/>
</dbReference>
<dbReference type="CDD" id="cd00515">
    <property type="entry name" value="HAM1"/>
    <property type="match status" value="1"/>
</dbReference>
<comment type="cofactor">
    <cofactor evidence="7">
        <name>Mg(2+)</name>
        <dbReference type="ChEBI" id="CHEBI:18420"/>
    </cofactor>
    <text evidence="7">Binds 1 Mg(2+) ion per subunit.</text>
</comment>
<dbReference type="InterPro" id="IPR020922">
    <property type="entry name" value="dITP/XTP_pyrophosphatase"/>
</dbReference>
<feature type="binding site" evidence="7">
    <location>
        <position position="70"/>
    </location>
    <ligand>
        <name>substrate</name>
    </ligand>
</feature>
<dbReference type="RefSeq" id="WP_323295985.1">
    <property type="nucleotide sequence ID" value="NZ_JAYFUM010000007.1"/>
</dbReference>
<comment type="similarity">
    <text evidence="1 7 8">Belongs to the HAM1 NTPase family.</text>
</comment>
<comment type="catalytic activity">
    <reaction evidence="7">
        <text>XTP + H2O = XMP + diphosphate + H(+)</text>
        <dbReference type="Rhea" id="RHEA:28610"/>
        <dbReference type="ChEBI" id="CHEBI:15377"/>
        <dbReference type="ChEBI" id="CHEBI:15378"/>
        <dbReference type="ChEBI" id="CHEBI:33019"/>
        <dbReference type="ChEBI" id="CHEBI:57464"/>
        <dbReference type="ChEBI" id="CHEBI:61314"/>
        <dbReference type="EC" id="3.6.1.66"/>
    </reaction>
</comment>
<proteinExistence type="inferred from homology"/>
<reference evidence="9 10" key="1">
    <citation type="submission" date="2023-12" db="EMBL/GenBank/DDBJ databases">
        <title>Novel species of the genus Arcicella isolated from rivers.</title>
        <authorList>
            <person name="Lu H."/>
        </authorList>
    </citation>
    <scope>NUCLEOTIDE SEQUENCE [LARGE SCALE GENOMIC DNA]</scope>
    <source>
        <strain evidence="9 10">KCTC 23307</strain>
    </source>
</reference>
<name>A0ABU5Q7K1_9BACT</name>
<dbReference type="HAMAP" id="MF_01405">
    <property type="entry name" value="Non_canon_purine_NTPase"/>
    <property type="match status" value="1"/>
</dbReference>
<comment type="subunit">
    <text evidence="7">Homodimer.</text>
</comment>
<protein>
    <recommendedName>
        <fullName evidence="7">dITP/XTP pyrophosphatase</fullName>
        <ecNumber evidence="7">3.6.1.66</ecNumber>
    </recommendedName>
    <alternativeName>
        <fullName evidence="7">Non-canonical purine NTP pyrophosphatase</fullName>
    </alternativeName>
    <alternativeName>
        <fullName evidence="7">Non-standard purine NTP pyrophosphatase</fullName>
    </alternativeName>
    <alternativeName>
        <fullName evidence="7">Nucleoside-triphosphate diphosphatase</fullName>
    </alternativeName>
    <alternativeName>
        <fullName evidence="7">Nucleoside-triphosphate pyrophosphatase</fullName>
        <shortName evidence="7">NTPase</shortName>
    </alternativeName>
</protein>
<comment type="caution">
    <text evidence="9">The sequence shown here is derived from an EMBL/GenBank/DDBJ whole genome shotgun (WGS) entry which is preliminary data.</text>
</comment>
<sequence>MKKLCFATNNSHKVEEVQAVLGNRFELSTLKQIGCNEELPETGNTLEANSLQKASYLFDNYQVNCFADDTGLEVTALNGEPGVYSARYAGEQRSHSDNINLLLKNLSGKTDRSAQFRTVITLIIDGKVEQFEGVVKGEIIETLRGNEGFGYDPIFIPEGFDRTFAEMSMEEKGKISHRGRAFEKLVQFLNQQ</sequence>
<evidence type="ECO:0000256" key="4">
    <source>
        <dbReference type="ARBA" id="ARBA00022801"/>
    </source>
</evidence>
<dbReference type="Proteomes" id="UP001302949">
    <property type="component" value="Unassembled WGS sequence"/>
</dbReference>
<dbReference type="EMBL" id="JAYFUM010000007">
    <property type="protein sequence ID" value="MEA5138821.1"/>
    <property type="molecule type" value="Genomic_DNA"/>
</dbReference>
<comment type="catalytic activity">
    <reaction evidence="7">
        <text>ITP + H2O = IMP + diphosphate + H(+)</text>
        <dbReference type="Rhea" id="RHEA:29399"/>
        <dbReference type="ChEBI" id="CHEBI:15377"/>
        <dbReference type="ChEBI" id="CHEBI:15378"/>
        <dbReference type="ChEBI" id="CHEBI:33019"/>
        <dbReference type="ChEBI" id="CHEBI:58053"/>
        <dbReference type="ChEBI" id="CHEBI:61402"/>
        <dbReference type="EC" id="3.6.1.66"/>
    </reaction>
</comment>
<keyword evidence="2 7" id="KW-0479">Metal-binding</keyword>
<dbReference type="NCBIfam" id="TIGR00042">
    <property type="entry name" value="RdgB/HAM1 family non-canonical purine NTP pyrophosphatase"/>
    <property type="match status" value="1"/>
</dbReference>
<feature type="binding site" evidence="7">
    <location>
        <position position="172"/>
    </location>
    <ligand>
        <name>substrate</name>
    </ligand>
</feature>
<evidence type="ECO:0000256" key="8">
    <source>
        <dbReference type="RuleBase" id="RU003781"/>
    </source>
</evidence>
<evidence type="ECO:0000256" key="1">
    <source>
        <dbReference type="ARBA" id="ARBA00008023"/>
    </source>
</evidence>
<keyword evidence="5 7" id="KW-0460">Magnesium</keyword>
<feature type="binding site" evidence="7">
    <location>
        <begin position="8"/>
        <end position="13"/>
    </location>
    <ligand>
        <name>substrate</name>
    </ligand>
</feature>
<comment type="caution">
    <text evidence="7">Lacks conserved residue(s) required for the propagation of feature annotation.</text>
</comment>
<evidence type="ECO:0000256" key="2">
    <source>
        <dbReference type="ARBA" id="ARBA00022723"/>
    </source>
</evidence>
<dbReference type="Gene3D" id="3.90.950.10">
    <property type="match status" value="1"/>
</dbReference>
<evidence type="ECO:0000313" key="9">
    <source>
        <dbReference type="EMBL" id="MEA5138821.1"/>
    </source>
</evidence>
<keyword evidence="3 7" id="KW-0547">Nucleotide-binding</keyword>
<evidence type="ECO:0000256" key="5">
    <source>
        <dbReference type="ARBA" id="ARBA00022842"/>
    </source>
</evidence>
<dbReference type="PANTHER" id="PTHR11067">
    <property type="entry name" value="INOSINE TRIPHOSPHATE PYROPHOSPHATASE/HAM1 PROTEIN"/>
    <property type="match status" value="1"/>
</dbReference>
<feature type="binding site" evidence="7">
    <location>
        <begin position="177"/>
        <end position="178"/>
    </location>
    <ligand>
        <name>substrate</name>
    </ligand>
</feature>
<comment type="catalytic activity">
    <reaction evidence="7">
        <text>dITP + H2O = dIMP + diphosphate + H(+)</text>
        <dbReference type="Rhea" id="RHEA:28342"/>
        <dbReference type="ChEBI" id="CHEBI:15377"/>
        <dbReference type="ChEBI" id="CHEBI:15378"/>
        <dbReference type="ChEBI" id="CHEBI:33019"/>
        <dbReference type="ChEBI" id="CHEBI:61194"/>
        <dbReference type="ChEBI" id="CHEBI:61382"/>
        <dbReference type="EC" id="3.6.1.66"/>
    </reaction>
</comment>
<organism evidence="9 10">
    <name type="scientific">Arcicella rigui</name>
    <dbReference type="NCBI Taxonomy" id="797020"/>
    <lineage>
        <taxon>Bacteria</taxon>
        <taxon>Pseudomonadati</taxon>
        <taxon>Bacteroidota</taxon>
        <taxon>Cytophagia</taxon>
        <taxon>Cytophagales</taxon>
        <taxon>Flectobacillaceae</taxon>
        <taxon>Arcicella</taxon>
    </lineage>
</organism>